<proteinExistence type="inferred from homology"/>
<dbReference type="GO" id="GO:0006310">
    <property type="term" value="P:DNA recombination"/>
    <property type="evidence" value="ECO:0007669"/>
    <property type="project" value="TreeGrafter"/>
</dbReference>
<gene>
    <name evidence="8" type="ORF">AAE3_LOCUS6549</name>
</gene>
<evidence type="ECO:0000256" key="6">
    <source>
        <dbReference type="SAM" id="MobiDB-lite"/>
    </source>
</evidence>
<organism evidence="8 9">
    <name type="scientific">Cyclocybe aegerita</name>
    <name type="common">Black poplar mushroom</name>
    <name type="synonym">Agrocybe aegerita</name>
    <dbReference type="NCBI Taxonomy" id="1973307"/>
    <lineage>
        <taxon>Eukaryota</taxon>
        <taxon>Fungi</taxon>
        <taxon>Dikarya</taxon>
        <taxon>Basidiomycota</taxon>
        <taxon>Agaricomycotina</taxon>
        <taxon>Agaricomycetes</taxon>
        <taxon>Agaricomycetidae</taxon>
        <taxon>Agaricales</taxon>
        <taxon>Agaricineae</taxon>
        <taxon>Bolbitiaceae</taxon>
        <taxon>Cyclocybe</taxon>
    </lineage>
</organism>
<evidence type="ECO:0000256" key="1">
    <source>
        <dbReference type="ARBA" id="ARBA00005446"/>
    </source>
</evidence>
<dbReference type="PROSITE" id="PS51192">
    <property type="entry name" value="HELICASE_ATP_BIND_1"/>
    <property type="match status" value="1"/>
</dbReference>
<comment type="catalytic activity">
    <reaction evidence="4">
        <text>Couples ATP hydrolysis with the unwinding of duplex DNA by translocating in the 3'-5' direction.</text>
        <dbReference type="EC" id="5.6.2.4"/>
    </reaction>
</comment>
<dbReference type="GO" id="GO:0005737">
    <property type="term" value="C:cytoplasm"/>
    <property type="evidence" value="ECO:0007669"/>
    <property type="project" value="TreeGrafter"/>
</dbReference>
<dbReference type="SMART" id="SM00487">
    <property type="entry name" value="DEXDc"/>
    <property type="match status" value="1"/>
</dbReference>
<dbReference type="Gene3D" id="3.40.50.300">
    <property type="entry name" value="P-loop containing nucleotide triphosphate hydrolases"/>
    <property type="match status" value="2"/>
</dbReference>
<dbReference type="GO" id="GO:0005694">
    <property type="term" value="C:chromosome"/>
    <property type="evidence" value="ECO:0007669"/>
    <property type="project" value="TreeGrafter"/>
</dbReference>
<accession>A0A8S0WBT1</accession>
<dbReference type="PANTHER" id="PTHR13710:SF105">
    <property type="entry name" value="ATP-DEPENDENT DNA HELICASE Q1"/>
    <property type="match status" value="1"/>
</dbReference>
<evidence type="ECO:0000256" key="2">
    <source>
        <dbReference type="ARBA" id="ARBA00023125"/>
    </source>
</evidence>
<dbReference type="EMBL" id="CACVBS010000044">
    <property type="protein sequence ID" value="CAA7264380.1"/>
    <property type="molecule type" value="Genomic_DNA"/>
</dbReference>
<comment type="caution">
    <text evidence="8">The sequence shown here is derived from an EMBL/GenBank/DDBJ whole genome shotgun (WGS) entry which is preliminary data.</text>
</comment>
<evidence type="ECO:0000313" key="9">
    <source>
        <dbReference type="Proteomes" id="UP000467700"/>
    </source>
</evidence>
<evidence type="ECO:0000259" key="7">
    <source>
        <dbReference type="PROSITE" id="PS51192"/>
    </source>
</evidence>
<evidence type="ECO:0000256" key="4">
    <source>
        <dbReference type="ARBA" id="ARBA00034617"/>
    </source>
</evidence>
<keyword evidence="2" id="KW-0238">DNA-binding</keyword>
<protein>
    <recommendedName>
        <fullName evidence="5">DNA 3'-5' helicase</fullName>
        <ecNumber evidence="5">5.6.2.4</ecNumber>
    </recommendedName>
</protein>
<name>A0A8S0WBT1_CYCAE</name>
<sequence length="378" mass="42068">MDPSALQDENASVFNQSTSLRNHPSPTPQSTNSGGTASFTSVSRLPLGNLALNSPSSSFTTPRRRKKPGVRAGTDLVVCRVEPWPRIGRTVPLHLLKETSQEINGHDTKNWQMKLARKVLEGHDAIGIAGTGAGKSLVFGLLALAAELAGFPGIINLTAVEINEDNKDNKVFTRLEEGQYRLCYASPECLLRSNRFKQLFRTEEFRRKLVAMVVDEAHVIEAWKDEFRKDYGELAALKIIVGTEVPWLALTATCSTRTFEIIYTTLGMGESRPFHGIDLCSDRPNLAQWVRPMEYSKISMADLLAFLPQAPQNLSDFDKIIFYFLTRQQALRACTLCRSLITSPELRKGLLPFTAVNSEAYKETVMGQNKSDTGTRQD</sequence>
<dbReference type="InterPro" id="IPR027417">
    <property type="entry name" value="P-loop_NTPase"/>
</dbReference>
<dbReference type="EC" id="5.6.2.4" evidence="5"/>
<dbReference type="InterPro" id="IPR014001">
    <property type="entry name" value="Helicase_ATP-bd"/>
</dbReference>
<dbReference type="GO" id="GO:0006281">
    <property type="term" value="P:DNA repair"/>
    <property type="evidence" value="ECO:0007669"/>
    <property type="project" value="TreeGrafter"/>
</dbReference>
<feature type="region of interest" description="Disordered" evidence="6">
    <location>
        <begin position="1"/>
        <end position="71"/>
    </location>
</feature>
<dbReference type="PANTHER" id="PTHR13710">
    <property type="entry name" value="DNA HELICASE RECQ FAMILY MEMBER"/>
    <property type="match status" value="1"/>
</dbReference>
<comment type="similarity">
    <text evidence="1">Belongs to the helicase family. RecQ subfamily.</text>
</comment>
<reference evidence="8 9" key="1">
    <citation type="submission" date="2020-01" db="EMBL/GenBank/DDBJ databases">
        <authorList>
            <person name="Gupta K D."/>
        </authorList>
    </citation>
    <scope>NUCLEOTIDE SEQUENCE [LARGE SCALE GENOMIC DNA]</scope>
</reference>
<dbReference type="GO" id="GO:0009378">
    <property type="term" value="F:four-way junction helicase activity"/>
    <property type="evidence" value="ECO:0007669"/>
    <property type="project" value="TreeGrafter"/>
</dbReference>
<keyword evidence="3" id="KW-0413">Isomerase</keyword>
<dbReference type="SUPFAM" id="SSF52540">
    <property type="entry name" value="P-loop containing nucleoside triphosphate hydrolases"/>
    <property type="match status" value="1"/>
</dbReference>
<evidence type="ECO:0000256" key="5">
    <source>
        <dbReference type="ARBA" id="ARBA00034808"/>
    </source>
</evidence>
<dbReference type="GO" id="GO:0043138">
    <property type="term" value="F:3'-5' DNA helicase activity"/>
    <property type="evidence" value="ECO:0007669"/>
    <property type="project" value="UniProtKB-EC"/>
</dbReference>
<feature type="domain" description="Helicase ATP-binding" evidence="7">
    <location>
        <begin position="116"/>
        <end position="272"/>
    </location>
</feature>
<keyword evidence="9" id="KW-1185">Reference proteome</keyword>
<dbReference type="GO" id="GO:0003677">
    <property type="term" value="F:DNA binding"/>
    <property type="evidence" value="ECO:0007669"/>
    <property type="project" value="UniProtKB-KW"/>
</dbReference>
<dbReference type="OrthoDB" id="10261556at2759"/>
<evidence type="ECO:0000313" key="8">
    <source>
        <dbReference type="EMBL" id="CAA7264380.1"/>
    </source>
</evidence>
<dbReference type="AlphaFoldDB" id="A0A8S0WBT1"/>
<dbReference type="Proteomes" id="UP000467700">
    <property type="component" value="Unassembled WGS sequence"/>
</dbReference>
<feature type="compositionally biased region" description="Polar residues" evidence="6">
    <location>
        <begin position="7"/>
        <end position="43"/>
    </location>
</feature>
<evidence type="ECO:0000256" key="3">
    <source>
        <dbReference type="ARBA" id="ARBA00023235"/>
    </source>
</evidence>